<dbReference type="GO" id="GO:0016020">
    <property type="term" value="C:membrane"/>
    <property type="evidence" value="ECO:0007669"/>
    <property type="project" value="UniProtKB-SubCell"/>
</dbReference>
<feature type="signal peptide" evidence="9">
    <location>
        <begin position="1"/>
        <end position="30"/>
    </location>
</feature>
<keyword evidence="7" id="KW-0472">Membrane</keyword>
<keyword evidence="10" id="KW-1185">Reference proteome</keyword>
<dbReference type="AlphaFoldDB" id="A0A6J1KMK7"/>
<gene>
    <name evidence="11" type="primary">LOC111496631</name>
</gene>
<keyword evidence="3" id="KW-0964">Secreted</keyword>
<evidence type="ECO:0000256" key="8">
    <source>
        <dbReference type="ARBA" id="ARBA00023180"/>
    </source>
</evidence>
<evidence type="ECO:0000256" key="7">
    <source>
        <dbReference type="ARBA" id="ARBA00023136"/>
    </source>
</evidence>
<dbReference type="FunFam" id="3.80.10.10:FF:000041">
    <property type="entry name" value="LRR receptor-like serine/threonine-protein kinase ERECTA"/>
    <property type="match status" value="1"/>
</dbReference>
<evidence type="ECO:0000256" key="4">
    <source>
        <dbReference type="ARBA" id="ARBA00022614"/>
    </source>
</evidence>
<sequence>MALASSSFTKMKMLPKLLLFAFLIFQFSLAKIGPPRPNPTITRIRPRPPLIPPCVKLMPRRPKTNPGPLANGATILHITQELKRNITYDPFGYTKTWVGDNYCLFKGFFCDVVPDLNITGLSSIDFSGARFGGQFLNFYRFIRNLPDIAIFHANSNNFSGVIKRNINKLRFLYELDLSNNKFLGGFPGSVLGANKLSFVDFRFNGYNGSVPYRLFNIDTDVLFINNNGFTGTIPAATFGNTPALYVTLAANKFTGPIPPTIGRAWRTLREVLFLKNRLSGCLPFEIGYLVKATVLDASSNIITGPIPKSLGCLFSLQILNLANNHLYGAIPESLCSLPHVYNITLSNNYFTQVGPQCRKLITAQRLHVQGNCLPGFRCQKTATECATFFCKPRSCPRANTFNYVPCKLPAVAAVASVHDMVPPSPRSYAALETPQPLPNRRV</sequence>
<dbReference type="SUPFAM" id="SSF52058">
    <property type="entry name" value="L domain-like"/>
    <property type="match status" value="1"/>
</dbReference>
<evidence type="ECO:0000313" key="11">
    <source>
        <dbReference type="RefSeq" id="XP_023002891.1"/>
    </source>
</evidence>
<dbReference type="InterPro" id="IPR001611">
    <property type="entry name" value="Leu-rich_rpt"/>
</dbReference>
<keyword evidence="6" id="KW-0677">Repeat</keyword>
<dbReference type="OrthoDB" id="676979at2759"/>
<evidence type="ECO:0000256" key="5">
    <source>
        <dbReference type="ARBA" id="ARBA00022729"/>
    </source>
</evidence>
<dbReference type="InterPro" id="IPR051582">
    <property type="entry name" value="LRR_extensin-like_regulator"/>
</dbReference>
<evidence type="ECO:0000313" key="10">
    <source>
        <dbReference type="Proteomes" id="UP000504608"/>
    </source>
</evidence>
<protein>
    <submittedName>
        <fullName evidence="11">Uncharacterized protein At4g06744-like</fullName>
    </submittedName>
</protein>
<comment type="subcellular location">
    <subcellularLocation>
        <location evidence="1">Membrane</location>
    </subcellularLocation>
    <subcellularLocation>
        <location evidence="2">Secreted</location>
    </subcellularLocation>
</comment>
<evidence type="ECO:0000256" key="3">
    <source>
        <dbReference type="ARBA" id="ARBA00022525"/>
    </source>
</evidence>
<keyword evidence="4" id="KW-0433">Leucine-rich repeat</keyword>
<dbReference type="Proteomes" id="UP000504608">
    <property type="component" value="Unplaced"/>
</dbReference>
<dbReference type="GeneID" id="111496631"/>
<dbReference type="PANTHER" id="PTHR32093">
    <property type="entry name" value="LEUCINE-RICH REPEAT EXTENSIN-LIKE PROTEIN 3-RELATED"/>
    <property type="match status" value="1"/>
</dbReference>
<evidence type="ECO:0000256" key="2">
    <source>
        <dbReference type="ARBA" id="ARBA00004613"/>
    </source>
</evidence>
<feature type="chain" id="PRO_5027060793" evidence="9">
    <location>
        <begin position="31"/>
        <end position="442"/>
    </location>
</feature>
<reference evidence="11" key="1">
    <citation type="submission" date="2025-08" db="UniProtKB">
        <authorList>
            <consortium name="RefSeq"/>
        </authorList>
    </citation>
    <scope>IDENTIFICATION</scope>
    <source>
        <tissue evidence="11">Young leaves</tissue>
    </source>
</reference>
<dbReference type="RefSeq" id="XP_023002891.1">
    <property type="nucleotide sequence ID" value="XM_023147123.1"/>
</dbReference>
<dbReference type="Pfam" id="PF00560">
    <property type="entry name" value="LRR_1"/>
    <property type="match status" value="2"/>
</dbReference>
<evidence type="ECO:0000256" key="9">
    <source>
        <dbReference type="SAM" id="SignalP"/>
    </source>
</evidence>
<evidence type="ECO:0000256" key="6">
    <source>
        <dbReference type="ARBA" id="ARBA00022737"/>
    </source>
</evidence>
<dbReference type="KEGG" id="cmax:111496631"/>
<proteinExistence type="predicted"/>
<dbReference type="PANTHER" id="PTHR32093:SF118">
    <property type="entry name" value="LEUCINE-RICH REPEAT-CONTAINING N-TERMINAL PLANT-TYPE DOMAIN-CONTAINING PROTEIN"/>
    <property type="match status" value="1"/>
</dbReference>
<organism evidence="10 11">
    <name type="scientific">Cucurbita maxima</name>
    <name type="common">Pumpkin</name>
    <name type="synonym">Winter squash</name>
    <dbReference type="NCBI Taxonomy" id="3661"/>
    <lineage>
        <taxon>Eukaryota</taxon>
        <taxon>Viridiplantae</taxon>
        <taxon>Streptophyta</taxon>
        <taxon>Embryophyta</taxon>
        <taxon>Tracheophyta</taxon>
        <taxon>Spermatophyta</taxon>
        <taxon>Magnoliopsida</taxon>
        <taxon>eudicotyledons</taxon>
        <taxon>Gunneridae</taxon>
        <taxon>Pentapetalae</taxon>
        <taxon>rosids</taxon>
        <taxon>fabids</taxon>
        <taxon>Cucurbitales</taxon>
        <taxon>Cucurbitaceae</taxon>
        <taxon>Cucurbiteae</taxon>
        <taxon>Cucurbita</taxon>
    </lineage>
</organism>
<evidence type="ECO:0000256" key="1">
    <source>
        <dbReference type="ARBA" id="ARBA00004370"/>
    </source>
</evidence>
<keyword evidence="5 9" id="KW-0732">Signal</keyword>
<keyword evidence="8" id="KW-0325">Glycoprotein</keyword>
<accession>A0A6J1KMK7</accession>
<name>A0A6J1KMK7_CUCMA</name>
<dbReference type="GO" id="GO:0005576">
    <property type="term" value="C:extracellular region"/>
    <property type="evidence" value="ECO:0007669"/>
    <property type="project" value="UniProtKB-SubCell"/>
</dbReference>
<dbReference type="InterPro" id="IPR032675">
    <property type="entry name" value="LRR_dom_sf"/>
</dbReference>
<dbReference type="Gene3D" id="3.80.10.10">
    <property type="entry name" value="Ribonuclease Inhibitor"/>
    <property type="match status" value="1"/>
</dbReference>